<reference evidence="1 2" key="1">
    <citation type="submission" date="2020-02" db="EMBL/GenBank/DDBJ databases">
        <title>Relaxed selection underlies rapid genomic changes in the transitions from sociality to social parasitism in ants.</title>
        <authorList>
            <person name="Bi X."/>
        </authorList>
    </citation>
    <scope>NUCLEOTIDE SEQUENCE [LARGE SCALE GENOMIC DNA]</scope>
    <source>
        <strain evidence="1">BGI-DK2014b</strain>
        <tissue evidence="1">Whole body</tissue>
    </source>
</reference>
<dbReference type="EMBL" id="JAANIB010005291">
    <property type="protein sequence ID" value="KAG5332602.1"/>
    <property type="molecule type" value="Genomic_DNA"/>
</dbReference>
<dbReference type="Pfam" id="PF06522">
    <property type="entry name" value="B12D"/>
    <property type="match status" value="1"/>
</dbReference>
<dbReference type="InterPro" id="IPR010530">
    <property type="entry name" value="B12D"/>
</dbReference>
<keyword evidence="2" id="KW-1185">Reference proteome</keyword>
<evidence type="ECO:0000313" key="1">
    <source>
        <dbReference type="EMBL" id="KAG5332602.1"/>
    </source>
</evidence>
<sequence>IMKMKGLSFTSMKEHPALLPLYFCVGLGAVGAAFYMLRLASRNPDVSWLNKKESEPWNDYKTKQYKFYATKDEISNAKSPAPEY</sequence>
<protein>
    <submittedName>
        <fullName evidence="1">NDUA4 oxidase</fullName>
    </submittedName>
</protein>
<dbReference type="Proteomes" id="UP000670152">
    <property type="component" value="Unassembled WGS sequence"/>
</dbReference>
<dbReference type="AlphaFoldDB" id="A0A836K044"/>
<dbReference type="PANTHER" id="PTHR14256">
    <property type="entry name" value="NADH-UBIQUINONE OXIDOREDUCTASE MLRQ SUBUNIT"/>
    <property type="match status" value="1"/>
</dbReference>
<dbReference type="PANTHER" id="PTHR14256:SF1">
    <property type="entry name" value="GEO09626P1"/>
    <property type="match status" value="1"/>
</dbReference>
<evidence type="ECO:0000313" key="2">
    <source>
        <dbReference type="Proteomes" id="UP000670152"/>
    </source>
</evidence>
<feature type="non-terminal residue" evidence="1">
    <location>
        <position position="84"/>
    </location>
</feature>
<dbReference type="OrthoDB" id="5511684at2759"/>
<organism evidence="1 2">
    <name type="scientific">Acromyrmex heyeri</name>
    <dbReference type="NCBI Taxonomy" id="230685"/>
    <lineage>
        <taxon>Eukaryota</taxon>
        <taxon>Metazoa</taxon>
        <taxon>Ecdysozoa</taxon>
        <taxon>Arthropoda</taxon>
        <taxon>Hexapoda</taxon>
        <taxon>Insecta</taxon>
        <taxon>Pterygota</taxon>
        <taxon>Neoptera</taxon>
        <taxon>Endopterygota</taxon>
        <taxon>Hymenoptera</taxon>
        <taxon>Apocrita</taxon>
        <taxon>Aculeata</taxon>
        <taxon>Formicoidea</taxon>
        <taxon>Formicidae</taxon>
        <taxon>Myrmicinae</taxon>
        <taxon>Acromyrmex</taxon>
    </lineage>
</organism>
<gene>
    <name evidence="1" type="primary">Ndufa4</name>
    <name evidence="1" type="ORF">G6Z77_0002718</name>
</gene>
<accession>A0A836K044</accession>
<name>A0A836K044_9HYME</name>
<proteinExistence type="predicted"/>
<comment type="caution">
    <text evidence="1">The sequence shown here is derived from an EMBL/GenBank/DDBJ whole genome shotgun (WGS) entry which is preliminary data.</text>
</comment>
<feature type="non-terminal residue" evidence="1">
    <location>
        <position position="1"/>
    </location>
</feature>